<keyword evidence="2" id="KW-1185">Reference proteome</keyword>
<protein>
    <submittedName>
        <fullName evidence="1">Uncharacterized protein</fullName>
    </submittedName>
</protein>
<name>A0ABD2Y8X9_9GENT</name>
<gene>
    <name evidence="1" type="ORF">ACH5RR_036878</name>
</gene>
<proteinExistence type="predicted"/>
<reference evidence="1 2" key="1">
    <citation type="submission" date="2024-11" db="EMBL/GenBank/DDBJ databases">
        <title>A near-complete genome assembly of Cinchona calisaya.</title>
        <authorList>
            <person name="Lian D.C."/>
            <person name="Zhao X.W."/>
            <person name="Wei L."/>
        </authorList>
    </citation>
    <scope>NUCLEOTIDE SEQUENCE [LARGE SCALE GENOMIC DNA]</scope>
    <source>
        <tissue evidence="1">Nenye</tissue>
    </source>
</reference>
<evidence type="ECO:0000313" key="1">
    <source>
        <dbReference type="EMBL" id="KAL3502429.1"/>
    </source>
</evidence>
<dbReference type="EMBL" id="JBJUIK010000015">
    <property type="protein sequence ID" value="KAL3502429.1"/>
    <property type="molecule type" value="Genomic_DNA"/>
</dbReference>
<sequence>MVQVRDQRFLALSASSIKRAHVGNMTPIACNMVQVSNQRFPVLSASSIKRAHAGNISRPSGHIQTVLPFKEVPFCKSAIPMGRGPYPTLVPFERRDLNREGAYPNGGSVPPNVEFYEKKISHQKMVVPPKGISTMLHKNGAPHENVALYGNRSSQPNLVHPTMGPLKMSFFIQGKPRLQIELLYKAWVTLRGKDLWHSTKIEIHFKRQLPPLSFNMKADALASLAASLSLVKEDTVKVSIGIRRVLQPYDASKEEVEAKANLAIHET</sequence>
<accession>A0ABD2Y8X9</accession>
<dbReference type="AlphaFoldDB" id="A0ABD2Y8X9"/>
<evidence type="ECO:0000313" key="2">
    <source>
        <dbReference type="Proteomes" id="UP001630127"/>
    </source>
</evidence>
<comment type="caution">
    <text evidence="1">The sequence shown here is derived from an EMBL/GenBank/DDBJ whole genome shotgun (WGS) entry which is preliminary data.</text>
</comment>
<dbReference type="Proteomes" id="UP001630127">
    <property type="component" value="Unassembled WGS sequence"/>
</dbReference>
<organism evidence="1 2">
    <name type="scientific">Cinchona calisaya</name>
    <dbReference type="NCBI Taxonomy" id="153742"/>
    <lineage>
        <taxon>Eukaryota</taxon>
        <taxon>Viridiplantae</taxon>
        <taxon>Streptophyta</taxon>
        <taxon>Embryophyta</taxon>
        <taxon>Tracheophyta</taxon>
        <taxon>Spermatophyta</taxon>
        <taxon>Magnoliopsida</taxon>
        <taxon>eudicotyledons</taxon>
        <taxon>Gunneridae</taxon>
        <taxon>Pentapetalae</taxon>
        <taxon>asterids</taxon>
        <taxon>lamiids</taxon>
        <taxon>Gentianales</taxon>
        <taxon>Rubiaceae</taxon>
        <taxon>Cinchonoideae</taxon>
        <taxon>Cinchoneae</taxon>
        <taxon>Cinchona</taxon>
    </lineage>
</organism>